<evidence type="ECO:0000313" key="2">
    <source>
        <dbReference type="EMBL" id="EHY31078.1"/>
    </source>
</evidence>
<dbReference type="PATRIC" id="fig|762967.3.peg.1220"/>
<dbReference type="PANTHER" id="PTHR34354">
    <property type="entry name" value="NADPH-DEPENDENT 7-CYANO-7-DEAZAGUANINE REDUCTASE"/>
    <property type="match status" value="1"/>
</dbReference>
<reference evidence="2 3" key="1">
    <citation type="submission" date="2011-11" db="EMBL/GenBank/DDBJ databases">
        <authorList>
            <person name="Weinstock G."/>
            <person name="Sodergren E."/>
            <person name="Clifton S."/>
            <person name="Fulton L."/>
            <person name="Fulton B."/>
            <person name="Courtney L."/>
            <person name="Fronick C."/>
            <person name="Harrison M."/>
            <person name="Strong C."/>
            <person name="Farmer C."/>
            <person name="Delahaunty K."/>
            <person name="Markovic C."/>
            <person name="Hall O."/>
            <person name="Minx P."/>
            <person name="Tomlinson C."/>
            <person name="Mitreva M."/>
            <person name="Hou S."/>
            <person name="Chen J."/>
            <person name="Wollam A."/>
            <person name="Pepin K.H."/>
            <person name="Johnson M."/>
            <person name="Bhonagiri V."/>
            <person name="Zhang X."/>
            <person name="Suruliraj S."/>
            <person name="Warren W."/>
            <person name="Chinwalla A."/>
            <person name="Mardis E.R."/>
            <person name="Wilson R.K."/>
        </authorList>
    </citation>
    <scope>NUCLEOTIDE SEQUENCE [LARGE SCALE GENOMIC DNA]</scope>
    <source>
        <strain evidence="2 3">YIT 11816</strain>
    </source>
</reference>
<gene>
    <name evidence="2" type="ORF">HMPREF9440_01550</name>
</gene>
<protein>
    <submittedName>
        <fullName evidence="2">Putative queuine synthase</fullName>
    </submittedName>
</protein>
<dbReference type="AlphaFoldDB" id="H3KFN1"/>
<evidence type="ECO:0000313" key="3">
    <source>
        <dbReference type="Proteomes" id="UP000004956"/>
    </source>
</evidence>
<dbReference type="RefSeq" id="WP_008542569.1">
    <property type="nucleotide sequence ID" value="NZ_JH604982.1"/>
</dbReference>
<name>H3KFN1_9BURK</name>
<proteinExistence type="predicted"/>
<dbReference type="InterPro" id="IPR029139">
    <property type="entry name" value="QueF_N"/>
</dbReference>
<dbReference type="PANTHER" id="PTHR34354:SF1">
    <property type="entry name" value="NADPH-DEPENDENT 7-CYANO-7-DEAZAGUANINE REDUCTASE"/>
    <property type="match status" value="1"/>
</dbReference>
<accession>H3KFN1</accession>
<organism evidence="2 3">
    <name type="scientific">Sutterella parvirubra YIT 11816</name>
    <dbReference type="NCBI Taxonomy" id="762967"/>
    <lineage>
        <taxon>Bacteria</taxon>
        <taxon>Pseudomonadati</taxon>
        <taxon>Pseudomonadota</taxon>
        <taxon>Betaproteobacteria</taxon>
        <taxon>Burkholderiales</taxon>
        <taxon>Sutterellaceae</taxon>
        <taxon>Sutterella</taxon>
    </lineage>
</organism>
<dbReference type="STRING" id="762967.HMPREF9440_01550"/>
<keyword evidence="3" id="KW-1185">Reference proteome</keyword>
<comment type="caution">
    <text evidence="2">The sequence shown here is derived from an EMBL/GenBank/DDBJ whole genome shotgun (WGS) entry which is preliminary data.</text>
</comment>
<dbReference type="Gene3D" id="3.30.1130.10">
    <property type="match status" value="2"/>
</dbReference>
<dbReference type="Pfam" id="PF14819">
    <property type="entry name" value="QueF_N"/>
    <property type="match status" value="1"/>
</dbReference>
<dbReference type="InterPro" id="IPR050084">
    <property type="entry name" value="NADPH_dep_7-cyano-7-deazaG_red"/>
</dbReference>
<dbReference type="GO" id="GO:0033739">
    <property type="term" value="F:preQ1 synthase activity"/>
    <property type="evidence" value="ECO:0007669"/>
    <property type="project" value="InterPro"/>
</dbReference>
<dbReference type="InterPro" id="IPR029500">
    <property type="entry name" value="QueF"/>
</dbReference>
<dbReference type="HOGENOM" id="CLU_054738_0_0_4"/>
<dbReference type="InterPro" id="IPR043133">
    <property type="entry name" value="GTP-CH-I_C/QueF"/>
</dbReference>
<dbReference type="GO" id="GO:0008616">
    <property type="term" value="P:tRNA queuosine(34) biosynthetic process"/>
    <property type="evidence" value="ECO:0007669"/>
    <property type="project" value="InterPro"/>
</dbReference>
<evidence type="ECO:0000259" key="1">
    <source>
        <dbReference type="Pfam" id="PF14819"/>
    </source>
</evidence>
<sequence length="293" mass="32535">MTDTAKTSKSPVLMPEPQHTMLGQATTYHDTYDATLLTPIPRKFGRDAIGRHDFQGHDYWHLFEVTWLSPNGLPQVAAGLMTVPATTECIVESKSLKLYVGSFTQSVFPSKEAVEARMTEDLVKLLGEGVRMELTLLSDWQGDAMLPTPLPGIRLEALPEMKDATFDAFEVDPNLLAVAEDAGGEIVEEVFSTELFRSCCPVTGQPDHAGVVIRMKGPKADRAGLLKYLVSYRCHRGFHEQCVEQIFTDLSNVFSPEILEVHALFTRRGGIDISPFRSNVRSTPDTVLRSPRQ</sequence>
<dbReference type="Pfam" id="PF14489">
    <property type="entry name" value="QueF"/>
    <property type="match status" value="1"/>
</dbReference>
<dbReference type="EMBL" id="AFBQ01000229">
    <property type="protein sequence ID" value="EHY31078.1"/>
    <property type="molecule type" value="Genomic_DNA"/>
</dbReference>
<dbReference type="Proteomes" id="UP000004956">
    <property type="component" value="Unassembled WGS sequence"/>
</dbReference>
<dbReference type="SUPFAM" id="SSF55620">
    <property type="entry name" value="Tetrahydrobiopterin biosynthesis enzymes-like"/>
    <property type="match status" value="1"/>
</dbReference>
<feature type="domain" description="NADPH-dependent 7-cyano-7-deazaguanine reductase N-terminal" evidence="1">
    <location>
        <begin position="28"/>
        <end position="133"/>
    </location>
</feature>